<dbReference type="SUPFAM" id="SSF47598">
    <property type="entry name" value="Ribbon-helix-helix"/>
    <property type="match status" value="1"/>
</dbReference>
<sequence>MNKQNKTEKVQLRTTEYLKGKLDKLSMQDGISKNSLINQAIAWYVQEREKRVA</sequence>
<organism evidence="1 2">
    <name type="scientific">Proteus vulgaris</name>
    <dbReference type="NCBI Taxonomy" id="585"/>
    <lineage>
        <taxon>Bacteria</taxon>
        <taxon>Pseudomonadati</taxon>
        <taxon>Pseudomonadota</taxon>
        <taxon>Gammaproteobacteria</taxon>
        <taxon>Enterobacterales</taxon>
        <taxon>Morganellaceae</taxon>
        <taxon>Proteus</taxon>
    </lineage>
</organism>
<dbReference type="Proteomes" id="UP000254331">
    <property type="component" value="Unassembled WGS sequence"/>
</dbReference>
<dbReference type="GO" id="GO:0043565">
    <property type="term" value="F:sequence-specific DNA binding"/>
    <property type="evidence" value="ECO:0007669"/>
    <property type="project" value="UniProtKB-ARBA"/>
</dbReference>
<dbReference type="InterPro" id="IPR010985">
    <property type="entry name" value="Ribbon_hlx_hlx"/>
</dbReference>
<dbReference type="RefSeq" id="WP_181880526.1">
    <property type="nucleotide sequence ID" value="NZ_JAGSIH010000007.1"/>
</dbReference>
<dbReference type="AlphaFoldDB" id="A0A379FD10"/>
<reference evidence="1 2" key="1">
    <citation type="submission" date="2018-06" db="EMBL/GenBank/DDBJ databases">
        <authorList>
            <consortium name="Pathogen Informatics"/>
            <person name="Doyle S."/>
        </authorList>
    </citation>
    <scope>NUCLEOTIDE SEQUENCE [LARGE SCALE GENOMIC DNA]</scope>
    <source>
        <strain evidence="1 2">NCTC10376</strain>
    </source>
</reference>
<dbReference type="InterPro" id="IPR013321">
    <property type="entry name" value="Arc_rbn_hlx_hlx"/>
</dbReference>
<name>A0A379FD10_PROVU</name>
<proteinExistence type="predicted"/>
<accession>A0A379FD10</accession>
<gene>
    <name evidence="1" type="ORF">NCTC10376_03325</name>
</gene>
<evidence type="ECO:0000313" key="2">
    <source>
        <dbReference type="Proteomes" id="UP000254331"/>
    </source>
</evidence>
<dbReference type="EMBL" id="UGTW01000001">
    <property type="protein sequence ID" value="SUC17382.1"/>
    <property type="molecule type" value="Genomic_DNA"/>
</dbReference>
<dbReference type="Gene3D" id="1.10.1220.10">
    <property type="entry name" value="Met repressor-like"/>
    <property type="match status" value="1"/>
</dbReference>
<protein>
    <submittedName>
        <fullName evidence="1">Phage protein</fullName>
    </submittedName>
</protein>
<dbReference type="GO" id="GO:0006355">
    <property type="term" value="P:regulation of DNA-templated transcription"/>
    <property type="evidence" value="ECO:0007669"/>
    <property type="project" value="InterPro"/>
</dbReference>
<evidence type="ECO:0000313" key="1">
    <source>
        <dbReference type="EMBL" id="SUC17382.1"/>
    </source>
</evidence>